<protein>
    <submittedName>
        <fullName evidence="1">Uncharacterized protein</fullName>
    </submittedName>
</protein>
<evidence type="ECO:0000313" key="1">
    <source>
        <dbReference type="EMBL" id="ROJ66298.1"/>
    </source>
</evidence>
<comment type="caution">
    <text evidence="1">The sequence shown here is derived from an EMBL/GenBank/DDBJ whole genome shotgun (WGS) entry which is preliminary data.</text>
</comment>
<organism evidence="1 2">
    <name type="scientific">Anabarilius grahami</name>
    <name type="common">Kanglang fish</name>
    <name type="synonym">Barilius grahami</name>
    <dbReference type="NCBI Taxonomy" id="495550"/>
    <lineage>
        <taxon>Eukaryota</taxon>
        <taxon>Metazoa</taxon>
        <taxon>Chordata</taxon>
        <taxon>Craniata</taxon>
        <taxon>Vertebrata</taxon>
        <taxon>Euteleostomi</taxon>
        <taxon>Actinopterygii</taxon>
        <taxon>Neopterygii</taxon>
        <taxon>Teleostei</taxon>
        <taxon>Ostariophysi</taxon>
        <taxon>Cypriniformes</taxon>
        <taxon>Xenocyprididae</taxon>
        <taxon>Xenocypridinae</taxon>
        <taxon>Xenocypridinae incertae sedis</taxon>
        <taxon>Anabarilius</taxon>
    </lineage>
</organism>
<name>A0A3N0XVN6_ANAGA</name>
<proteinExistence type="predicted"/>
<dbReference type="AlphaFoldDB" id="A0A3N0XVN6"/>
<dbReference type="EMBL" id="RJVU01059775">
    <property type="protein sequence ID" value="ROJ66298.1"/>
    <property type="molecule type" value="Genomic_DNA"/>
</dbReference>
<gene>
    <name evidence="1" type="ORF">DPX16_16561</name>
</gene>
<reference evidence="1 2" key="1">
    <citation type="submission" date="2018-10" db="EMBL/GenBank/DDBJ databases">
        <title>Genome assembly for a Yunnan-Guizhou Plateau 3E fish, Anabarilius grahami (Regan), and its evolutionary and genetic applications.</title>
        <authorList>
            <person name="Jiang W."/>
        </authorList>
    </citation>
    <scope>NUCLEOTIDE SEQUENCE [LARGE SCALE GENOMIC DNA]</scope>
    <source>
        <strain evidence="1">AG-KIZ</strain>
        <tissue evidence="1">Muscle</tissue>
    </source>
</reference>
<sequence length="120" mass="12937">MDSPALLLLLLPESRPYLEYLAWMIRNGGLSLTTSEPEAPTEVVPGPENIKAPELKQAGQSTAEPGADLDLIDLWSTDPFSTQVPTLESSSSSPVQSGDLLQPVLLPDFRGFSYACTLHP</sequence>
<accession>A0A3N0XVN6</accession>
<evidence type="ECO:0000313" key="2">
    <source>
        <dbReference type="Proteomes" id="UP000281406"/>
    </source>
</evidence>
<dbReference type="Proteomes" id="UP000281406">
    <property type="component" value="Unassembled WGS sequence"/>
</dbReference>
<keyword evidence="2" id="KW-1185">Reference proteome</keyword>
<dbReference type="OrthoDB" id="10624856at2759"/>